<evidence type="ECO:0000256" key="1">
    <source>
        <dbReference type="SAM" id="Phobius"/>
    </source>
</evidence>
<evidence type="ECO:0000313" key="3">
    <source>
        <dbReference type="Proteomes" id="UP000751190"/>
    </source>
</evidence>
<sequence>MAQGGRTLEVWSARYRHEAPVRPSPFASWGPLDEEEDRLRRVVFQGSAADEETQLWQQCELGALEIGALAEILMQLVSSDAHKLEYAARKNEQTADAFERGHESLAHAQRERVKRWARRAGWTGAAAGVGLGILVGGPVGIALGGLGAWLVGGAAVGGSIIGATGALTARAAKRRSLRTIDEAVRRVHEERLRVSADGRTLDERTAVRDVAASDADARAASAAWLNESAQGRTAKALSTAADLAYAVHEQLCTDYRTILQNKQLVQFHEYVERMSDELLAVGLFRPAPHTRPMSGGAQAPTAMSVPAYELAHKARGAHACELDSASPNALNAHIGALLAELNSVHRGVGRLLEGQLGELDAVLDATTSCTVRAAVLVKHIVQLQHLA</sequence>
<gene>
    <name evidence="2" type="ORF">KFE25_008999</name>
</gene>
<feature type="transmembrane region" description="Helical" evidence="1">
    <location>
        <begin position="120"/>
        <end position="143"/>
    </location>
</feature>
<comment type="caution">
    <text evidence="2">The sequence shown here is derived from an EMBL/GenBank/DDBJ whole genome shotgun (WGS) entry which is preliminary data.</text>
</comment>
<keyword evidence="1" id="KW-0472">Membrane</keyword>
<feature type="transmembrane region" description="Helical" evidence="1">
    <location>
        <begin position="149"/>
        <end position="169"/>
    </location>
</feature>
<dbReference type="OrthoDB" id="10445016at2759"/>
<keyword evidence="1" id="KW-0812">Transmembrane</keyword>
<protein>
    <submittedName>
        <fullName evidence="2">Uncharacterized protein</fullName>
    </submittedName>
</protein>
<keyword evidence="1" id="KW-1133">Transmembrane helix</keyword>
<organism evidence="2 3">
    <name type="scientific">Diacronema lutheri</name>
    <name type="common">Unicellular marine alga</name>
    <name type="synonym">Monochrysis lutheri</name>
    <dbReference type="NCBI Taxonomy" id="2081491"/>
    <lineage>
        <taxon>Eukaryota</taxon>
        <taxon>Haptista</taxon>
        <taxon>Haptophyta</taxon>
        <taxon>Pavlovophyceae</taxon>
        <taxon>Pavlovales</taxon>
        <taxon>Pavlovaceae</taxon>
        <taxon>Diacronema</taxon>
    </lineage>
</organism>
<evidence type="ECO:0000313" key="2">
    <source>
        <dbReference type="EMBL" id="KAG8470578.1"/>
    </source>
</evidence>
<name>A0A8J5XRV9_DIALT</name>
<proteinExistence type="predicted"/>
<dbReference type="Proteomes" id="UP000751190">
    <property type="component" value="Unassembled WGS sequence"/>
</dbReference>
<dbReference type="AlphaFoldDB" id="A0A8J5XRV9"/>
<reference evidence="2" key="1">
    <citation type="submission" date="2021-05" db="EMBL/GenBank/DDBJ databases">
        <title>The genome of the haptophyte Pavlova lutheri (Diacronema luteri, Pavlovales) - a model for lipid biosynthesis in eukaryotic algae.</title>
        <authorList>
            <person name="Hulatt C.J."/>
            <person name="Posewitz M.C."/>
        </authorList>
    </citation>
    <scope>NUCLEOTIDE SEQUENCE</scope>
    <source>
        <strain evidence="2">NIVA-4/92</strain>
    </source>
</reference>
<accession>A0A8J5XRV9</accession>
<dbReference type="EMBL" id="JAGTXO010000001">
    <property type="protein sequence ID" value="KAG8470578.1"/>
    <property type="molecule type" value="Genomic_DNA"/>
</dbReference>
<keyword evidence="3" id="KW-1185">Reference proteome</keyword>